<gene>
    <name evidence="2" type="ORF">GLO26_10295</name>
</gene>
<organism evidence="2 3">
    <name type="scientific">Carnobacterium inhibens</name>
    <dbReference type="NCBI Taxonomy" id="147709"/>
    <lineage>
        <taxon>Bacteria</taxon>
        <taxon>Bacillati</taxon>
        <taxon>Bacillota</taxon>
        <taxon>Bacilli</taxon>
        <taxon>Lactobacillales</taxon>
        <taxon>Carnobacteriaceae</taxon>
        <taxon>Carnobacterium</taxon>
    </lineage>
</organism>
<dbReference type="PANTHER" id="PTHR45036">
    <property type="entry name" value="METHYLTRANSFERASE LIKE 7B"/>
    <property type="match status" value="1"/>
</dbReference>
<dbReference type="InterPro" id="IPR013216">
    <property type="entry name" value="Methyltransf_11"/>
</dbReference>
<dbReference type="InterPro" id="IPR029063">
    <property type="entry name" value="SAM-dependent_MTases_sf"/>
</dbReference>
<dbReference type="RefSeq" id="WP_187949143.1">
    <property type="nucleotide sequence ID" value="NZ_WNJQ01000012.1"/>
</dbReference>
<dbReference type="GO" id="GO:0032259">
    <property type="term" value="P:methylation"/>
    <property type="evidence" value="ECO:0007669"/>
    <property type="project" value="UniProtKB-KW"/>
</dbReference>
<dbReference type="CDD" id="cd02440">
    <property type="entry name" value="AdoMet_MTases"/>
    <property type="match status" value="1"/>
</dbReference>
<reference evidence="2 3" key="1">
    <citation type="journal article" date="2020" name="Microorganisms">
        <title>New Insight into Antimicrobial Compounds from Food and Marine-Sourced Carnobacterium Species through Phenotype and Genome Analyses.</title>
        <authorList>
            <person name="Begrem S."/>
            <person name="Ivaniuk F."/>
            <person name="Gigout-Chevalier F."/>
            <person name="Kolypczuk L."/>
            <person name="Bonnetot S."/>
            <person name="Leroi F."/>
            <person name="Grovel O."/>
            <person name="Delbarre-Ladrat C."/>
            <person name="Passerini D."/>
        </authorList>
    </citation>
    <scope>NUCLEOTIDE SEQUENCE [LARGE SCALE GENOMIC DNA]</scope>
    <source>
        <strain evidence="2 3">MIP2551</strain>
    </source>
</reference>
<keyword evidence="3" id="KW-1185">Reference proteome</keyword>
<dbReference type="PANTHER" id="PTHR45036:SF1">
    <property type="entry name" value="METHYLTRANSFERASE LIKE 7A"/>
    <property type="match status" value="1"/>
</dbReference>
<evidence type="ECO:0000313" key="3">
    <source>
        <dbReference type="Proteomes" id="UP000638836"/>
    </source>
</evidence>
<evidence type="ECO:0000313" key="2">
    <source>
        <dbReference type="EMBL" id="MBC9826173.1"/>
    </source>
</evidence>
<dbReference type="Proteomes" id="UP000638836">
    <property type="component" value="Unassembled WGS sequence"/>
</dbReference>
<keyword evidence="2" id="KW-0808">Transferase</keyword>
<keyword evidence="2" id="KW-0489">Methyltransferase</keyword>
<accession>A0ABR7TDW3</accession>
<dbReference type="EMBL" id="WNJQ01000012">
    <property type="protein sequence ID" value="MBC9826173.1"/>
    <property type="molecule type" value="Genomic_DNA"/>
</dbReference>
<protein>
    <submittedName>
        <fullName evidence="2">Methyltransferase domain-containing protein</fullName>
    </submittedName>
</protein>
<feature type="domain" description="Methyltransferase type 11" evidence="1">
    <location>
        <begin position="48"/>
        <end position="141"/>
    </location>
</feature>
<dbReference type="Pfam" id="PF08241">
    <property type="entry name" value="Methyltransf_11"/>
    <property type="match status" value="1"/>
</dbReference>
<dbReference type="Gene3D" id="3.40.50.150">
    <property type="entry name" value="Vaccinia Virus protein VP39"/>
    <property type="match status" value="1"/>
</dbReference>
<evidence type="ECO:0000259" key="1">
    <source>
        <dbReference type="Pfam" id="PF08241"/>
    </source>
</evidence>
<comment type="caution">
    <text evidence="2">The sequence shown here is derived from an EMBL/GenBank/DDBJ whole genome shotgun (WGS) entry which is preliminary data.</text>
</comment>
<name>A0ABR7TDW3_9LACT</name>
<dbReference type="GO" id="GO:0008168">
    <property type="term" value="F:methyltransferase activity"/>
    <property type="evidence" value="ECO:0007669"/>
    <property type="project" value="UniProtKB-KW"/>
</dbReference>
<proteinExistence type="predicted"/>
<dbReference type="SUPFAM" id="SSF53335">
    <property type="entry name" value="S-adenosyl-L-methionine-dependent methyltransferases"/>
    <property type="match status" value="1"/>
</dbReference>
<dbReference type="InterPro" id="IPR052356">
    <property type="entry name" value="Thiol_S-MT"/>
</dbReference>
<sequence length="208" mass="24139">MSNETKKIKNRYNRISKIYDVLEKPMEVMTMNKWRERLIKNIEGTKILEVGVGTGKNLLLYPNKLEITGIDFSENMLAKSKAKIKGKENIRLIEMDAQKMSFADNTFDTIVTSCVFCSVPDPVEGLKEMRRVCKPDGKIIMLEHMRSHNNMIGKFMDVMNFIPLHTWGANINRETIENILKAGFKEEEIKTQNLWSDIVKLIEIRNKK</sequence>